<dbReference type="AlphaFoldDB" id="A0A1J5R759"/>
<accession>A0A1J5R759</accession>
<feature type="region of interest" description="Disordered" evidence="1">
    <location>
        <begin position="1"/>
        <end position="28"/>
    </location>
</feature>
<protein>
    <submittedName>
        <fullName evidence="2">Uncharacterized protein</fullName>
    </submittedName>
</protein>
<evidence type="ECO:0000313" key="2">
    <source>
        <dbReference type="EMBL" id="OIQ91713.1"/>
    </source>
</evidence>
<proteinExistence type="predicted"/>
<reference evidence="2" key="1">
    <citation type="submission" date="2016-10" db="EMBL/GenBank/DDBJ databases">
        <title>Sequence of Gallionella enrichment culture.</title>
        <authorList>
            <person name="Poehlein A."/>
            <person name="Muehling M."/>
            <person name="Daniel R."/>
        </authorList>
    </citation>
    <scope>NUCLEOTIDE SEQUENCE</scope>
</reference>
<organism evidence="2">
    <name type="scientific">mine drainage metagenome</name>
    <dbReference type="NCBI Taxonomy" id="410659"/>
    <lineage>
        <taxon>unclassified sequences</taxon>
        <taxon>metagenomes</taxon>
        <taxon>ecological metagenomes</taxon>
    </lineage>
</organism>
<comment type="caution">
    <text evidence="2">The sequence shown here is derived from an EMBL/GenBank/DDBJ whole genome shotgun (WGS) entry which is preliminary data.</text>
</comment>
<evidence type="ECO:0000256" key="1">
    <source>
        <dbReference type="SAM" id="MobiDB-lite"/>
    </source>
</evidence>
<gene>
    <name evidence="2" type="ORF">GALL_263440</name>
</gene>
<dbReference type="EMBL" id="MLJW01000251">
    <property type="protein sequence ID" value="OIQ91713.1"/>
    <property type="molecule type" value="Genomic_DNA"/>
</dbReference>
<feature type="compositionally biased region" description="Low complexity" evidence="1">
    <location>
        <begin position="11"/>
        <end position="21"/>
    </location>
</feature>
<name>A0A1J5R759_9ZZZZ</name>
<sequence length="189" mass="19990">MTHPAEARNGSSSASHLAASSNIPSPDLSDSFAFKRDGLTASVYRAPSGQWAWRLTDSLHDEIGGGSGYDTEWDAASDAKAELDRREIPLETPQPKGHDAARLARTITEIDAIVQSEAESLSATAKLARRAVIAARQQASGDLWGLLGDLASVLNTLSYQAGSLADTVNGEVNAVACNHVRDCDEEQAS</sequence>